<dbReference type="GO" id="GO:0003677">
    <property type="term" value="F:DNA binding"/>
    <property type="evidence" value="ECO:0007669"/>
    <property type="project" value="UniProtKB-UniRule"/>
</dbReference>
<protein>
    <recommendedName>
        <fullName evidence="9">Tyrosine recombinase XerC</fullName>
    </recommendedName>
</protein>
<feature type="active site" description="O-(3'-phospho-DNA)-tyrosine intermediate" evidence="9">
    <location>
        <position position="359"/>
    </location>
</feature>
<evidence type="ECO:0000256" key="2">
    <source>
        <dbReference type="ARBA" id="ARBA00022490"/>
    </source>
</evidence>
<dbReference type="GO" id="GO:0006313">
    <property type="term" value="P:DNA transposition"/>
    <property type="evidence" value="ECO:0007669"/>
    <property type="project" value="UniProtKB-UniRule"/>
</dbReference>
<evidence type="ECO:0000313" key="14">
    <source>
        <dbReference type="Proteomes" id="UP000269019"/>
    </source>
</evidence>
<evidence type="ECO:0000256" key="9">
    <source>
        <dbReference type="HAMAP-Rule" id="MF_01808"/>
    </source>
</evidence>
<dbReference type="InterPro" id="IPR004107">
    <property type="entry name" value="Integrase_SAM-like_N"/>
</dbReference>
<accession>A0A3G6J721</accession>
<dbReference type="PROSITE" id="PS51898">
    <property type="entry name" value="TYR_RECOMBINASE"/>
    <property type="match status" value="1"/>
</dbReference>
<dbReference type="PROSITE" id="PS51900">
    <property type="entry name" value="CB"/>
    <property type="match status" value="1"/>
</dbReference>
<feature type="active site" evidence="9">
    <location>
        <position position="232"/>
    </location>
</feature>
<evidence type="ECO:0000256" key="10">
    <source>
        <dbReference type="SAM" id="MobiDB-lite"/>
    </source>
</evidence>
<proteinExistence type="inferred from homology"/>
<keyword evidence="14" id="KW-1185">Reference proteome</keyword>
<dbReference type="HAMAP" id="MF_01808">
    <property type="entry name" value="Recomb_XerC_XerD"/>
    <property type="match status" value="1"/>
</dbReference>
<keyword evidence="2 9" id="KW-0963">Cytoplasm</keyword>
<comment type="function">
    <text evidence="9">Site-specific tyrosine recombinase, which acts by catalyzing the cutting and rejoining of the recombining DNA molecules. The XerC-XerD complex is essential to convert dimers of the bacterial chromosome into monomers to permit their segregation at cell division. It also contributes to the segregational stability of plasmids.</text>
</comment>
<dbReference type="CDD" id="cd00798">
    <property type="entry name" value="INT_XerDC_C"/>
    <property type="match status" value="1"/>
</dbReference>
<evidence type="ECO:0000256" key="4">
    <source>
        <dbReference type="ARBA" id="ARBA00022829"/>
    </source>
</evidence>
<dbReference type="PANTHER" id="PTHR30349">
    <property type="entry name" value="PHAGE INTEGRASE-RELATED"/>
    <property type="match status" value="1"/>
</dbReference>
<keyword evidence="7 9" id="KW-0233">DNA recombination</keyword>
<name>A0A3G6J721_9CORY</name>
<feature type="active site" evidence="9">
    <location>
        <position position="350"/>
    </location>
</feature>
<dbReference type="Pfam" id="PF02899">
    <property type="entry name" value="Phage_int_SAM_1"/>
    <property type="match status" value="1"/>
</dbReference>
<comment type="subcellular location">
    <subcellularLocation>
        <location evidence="1 9">Cytoplasm</location>
    </subcellularLocation>
</comment>
<dbReference type="InterPro" id="IPR010998">
    <property type="entry name" value="Integrase_recombinase_N"/>
</dbReference>
<comment type="subunit">
    <text evidence="9">Forms a cyclic heterotetrameric complex composed of two molecules of XerC and two molecules of XerD.</text>
</comment>
<evidence type="ECO:0000256" key="1">
    <source>
        <dbReference type="ARBA" id="ARBA00004496"/>
    </source>
</evidence>
<organism evidence="13 14">
    <name type="scientific">Corynebacterium choanae</name>
    <dbReference type="NCBI Taxonomy" id="1862358"/>
    <lineage>
        <taxon>Bacteria</taxon>
        <taxon>Bacillati</taxon>
        <taxon>Actinomycetota</taxon>
        <taxon>Actinomycetes</taxon>
        <taxon>Mycobacteriales</taxon>
        <taxon>Corynebacteriaceae</taxon>
        <taxon>Corynebacterium</taxon>
    </lineage>
</organism>
<feature type="active site" evidence="9">
    <location>
        <position position="327"/>
    </location>
</feature>
<feature type="active site" evidence="9">
    <location>
        <position position="324"/>
    </location>
</feature>
<feature type="region of interest" description="Disordered" evidence="10">
    <location>
        <begin position="185"/>
        <end position="209"/>
    </location>
</feature>
<evidence type="ECO:0000259" key="12">
    <source>
        <dbReference type="PROSITE" id="PS51900"/>
    </source>
</evidence>
<keyword evidence="8 9" id="KW-0131">Cell cycle</keyword>
<dbReference type="InterPro" id="IPR011010">
    <property type="entry name" value="DNA_brk_join_enz"/>
</dbReference>
<keyword evidence="6 9" id="KW-0238">DNA-binding</keyword>
<sequence>MLTWLCAAGRVPPHHLAGAVACTPYLVSCSSGLNAGIAAPKSIRLVHIGALHCGVVESPKTASGDVQWSSLIDEFGLWLEHVRNCSSNTVTAYTADIALVLDGLSGLQDLTLEYLRDFLYQQKRHGMSASTMARRTAAIRQFCSWARKQGLIPTDPSLRLTVAQVGRTLPRVLREEETTQLLQAPHPLADSTAAGVDDGSSIGQRTGSRPKQAAVIARDYCIVELMYATGLRVSELTGLQLHDIDEHRRMLRVTGKGGKQRTVPFGEPAHHALQLWLEYRDTLANPDTTAVFVGNQGGRIDPRQVRRIVQRLASAAGIDALSPHALRHSVATDLLNHGADLRLVQLLLGHSSLSTTQIYTHVSEQHLLEVFQRAHPRA</sequence>
<dbReference type="SUPFAM" id="SSF56349">
    <property type="entry name" value="DNA breaking-rejoining enzymes"/>
    <property type="match status" value="1"/>
</dbReference>
<dbReference type="InterPro" id="IPR050090">
    <property type="entry name" value="Tyrosine_recombinase_XerCD"/>
</dbReference>
<dbReference type="PANTHER" id="PTHR30349:SF77">
    <property type="entry name" value="TYROSINE RECOMBINASE XERC"/>
    <property type="match status" value="1"/>
</dbReference>
<feature type="domain" description="Core-binding (CB)" evidence="12">
    <location>
        <begin position="66"/>
        <end position="147"/>
    </location>
</feature>
<feature type="domain" description="Tyr recombinase" evidence="11">
    <location>
        <begin position="168"/>
        <end position="372"/>
    </location>
</feature>
<dbReference type="SUPFAM" id="SSF47823">
    <property type="entry name" value="lambda integrase-like, N-terminal domain"/>
    <property type="match status" value="1"/>
</dbReference>
<comment type="similarity">
    <text evidence="9">Belongs to the 'phage' integrase family. XerC subfamily.</text>
</comment>
<keyword evidence="3 9" id="KW-0132">Cell division</keyword>
<dbReference type="GO" id="GO:0005737">
    <property type="term" value="C:cytoplasm"/>
    <property type="evidence" value="ECO:0007669"/>
    <property type="project" value="UniProtKB-SubCell"/>
</dbReference>
<keyword evidence="5 9" id="KW-0229">DNA integration</keyword>
<dbReference type="AlphaFoldDB" id="A0A3G6J721"/>
<evidence type="ECO:0000256" key="5">
    <source>
        <dbReference type="ARBA" id="ARBA00022908"/>
    </source>
</evidence>
<reference evidence="13 14" key="1">
    <citation type="submission" date="2018-11" db="EMBL/GenBank/DDBJ databases">
        <authorList>
            <person name="Kleinhagauer T."/>
            <person name="Glaeser S.P."/>
            <person name="Spergser J."/>
            <person name="Ruckert C."/>
            <person name="Kaempfer P."/>
            <person name="Busse H.-J."/>
        </authorList>
    </citation>
    <scope>NUCLEOTIDE SEQUENCE [LARGE SCALE GENOMIC DNA]</scope>
    <source>
        <strain evidence="13 14">200CH</strain>
    </source>
</reference>
<evidence type="ECO:0000256" key="8">
    <source>
        <dbReference type="ARBA" id="ARBA00023306"/>
    </source>
</evidence>
<dbReference type="Pfam" id="PF00589">
    <property type="entry name" value="Phage_integrase"/>
    <property type="match status" value="1"/>
</dbReference>
<dbReference type="GO" id="GO:0009037">
    <property type="term" value="F:tyrosine-based site-specific recombinase activity"/>
    <property type="evidence" value="ECO:0007669"/>
    <property type="project" value="UniProtKB-UniRule"/>
</dbReference>
<evidence type="ECO:0000256" key="3">
    <source>
        <dbReference type="ARBA" id="ARBA00022618"/>
    </source>
</evidence>
<dbReference type="EMBL" id="CP033896">
    <property type="protein sequence ID" value="AZA13867.1"/>
    <property type="molecule type" value="Genomic_DNA"/>
</dbReference>
<gene>
    <name evidence="9 13" type="primary">xerC</name>
    <name evidence="13" type="ORF">CCHOA_07375</name>
</gene>
<dbReference type="Proteomes" id="UP000269019">
    <property type="component" value="Chromosome"/>
</dbReference>
<evidence type="ECO:0000259" key="11">
    <source>
        <dbReference type="PROSITE" id="PS51898"/>
    </source>
</evidence>
<keyword evidence="4 9" id="KW-0159">Chromosome partition</keyword>
<dbReference type="Gene3D" id="1.10.150.130">
    <property type="match status" value="1"/>
</dbReference>
<dbReference type="GO" id="GO:0051301">
    <property type="term" value="P:cell division"/>
    <property type="evidence" value="ECO:0007669"/>
    <property type="project" value="UniProtKB-KW"/>
</dbReference>
<dbReference type="KEGG" id="ccho:CCHOA_07375"/>
<dbReference type="Gene3D" id="1.10.443.10">
    <property type="entry name" value="Intergrase catalytic core"/>
    <property type="match status" value="1"/>
</dbReference>
<dbReference type="GO" id="GO:0007059">
    <property type="term" value="P:chromosome segregation"/>
    <property type="evidence" value="ECO:0007669"/>
    <property type="project" value="UniProtKB-UniRule"/>
</dbReference>
<evidence type="ECO:0000313" key="13">
    <source>
        <dbReference type="EMBL" id="AZA13867.1"/>
    </source>
</evidence>
<dbReference type="InterPro" id="IPR013762">
    <property type="entry name" value="Integrase-like_cat_sf"/>
</dbReference>
<dbReference type="InterPro" id="IPR002104">
    <property type="entry name" value="Integrase_catalytic"/>
</dbReference>
<evidence type="ECO:0000256" key="7">
    <source>
        <dbReference type="ARBA" id="ARBA00023172"/>
    </source>
</evidence>
<dbReference type="InterPro" id="IPR023009">
    <property type="entry name" value="Tyrosine_recombinase_XerC/XerD"/>
</dbReference>
<feature type="active site" evidence="9">
    <location>
        <position position="256"/>
    </location>
</feature>
<dbReference type="InterPro" id="IPR044068">
    <property type="entry name" value="CB"/>
</dbReference>
<evidence type="ECO:0000256" key="6">
    <source>
        <dbReference type="ARBA" id="ARBA00023125"/>
    </source>
</evidence>